<evidence type="ECO:0000313" key="3">
    <source>
        <dbReference type="Proteomes" id="UP000627984"/>
    </source>
</evidence>
<sequence>MIYDMIGMLYQVPPLTVGGLVFVALYLILRRTRPGSGYLLLTASAWFLAALDEWYITTYQPYMNIRIDALAFLAFMAITTPLGILMAVFGKRIMR</sequence>
<name>A0AA37F820_9ACTN</name>
<feature type="transmembrane region" description="Helical" evidence="1">
    <location>
        <begin position="38"/>
        <end position="57"/>
    </location>
</feature>
<dbReference type="AlphaFoldDB" id="A0AA37F820"/>
<reference evidence="2" key="1">
    <citation type="journal article" date="2014" name="Int. J. Syst. Evol. Microbiol.">
        <title>Complete genome sequence of Corynebacterium casei LMG S-19264T (=DSM 44701T), isolated from a smear-ripened cheese.</title>
        <authorList>
            <consortium name="US DOE Joint Genome Institute (JGI-PGF)"/>
            <person name="Walter F."/>
            <person name="Albersmeier A."/>
            <person name="Kalinowski J."/>
            <person name="Ruckert C."/>
        </authorList>
    </citation>
    <scope>NUCLEOTIDE SEQUENCE</scope>
    <source>
        <strain evidence="2">JCM 3093</strain>
    </source>
</reference>
<evidence type="ECO:0000313" key="2">
    <source>
        <dbReference type="EMBL" id="GGK97548.1"/>
    </source>
</evidence>
<feature type="transmembrane region" description="Helical" evidence="1">
    <location>
        <begin position="12"/>
        <end position="29"/>
    </location>
</feature>
<organism evidence="2 3">
    <name type="scientific">Planomonospora parontospora</name>
    <dbReference type="NCBI Taxonomy" id="58119"/>
    <lineage>
        <taxon>Bacteria</taxon>
        <taxon>Bacillati</taxon>
        <taxon>Actinomycetota</taxon>
        <taxon>Actinomycetes</taxon>
        <taxon>Streptosporangiales</taxon>
        <taxon>Streptosporangiaceae</taxon>
        <taxon>Planomonospora</taxon>
    </lineage>
</organism>
<gene>
    <name evidence="2" type="ORF">GCM10010126_66230</name>
</gene>
<reference evidence="2" key="2">
    <citation type="submission" date="2022-09" db="EMBL/GenBank/DDBJ databases">
        <authorList>
            <person name="Sun Q."/>
            <person name="Ohkuma M."/>
        </authorList>
    </citation>
    <scope>NUCLEOTIDE SEQUENCE</scope>
    <source>
        <strain evidence="2">JCM 3093</strain>
    </source>
</reference>
<dbReference type="RefSeq" id="WP_191898320.1">
    <property type="nucleotide sequence ID" value="NZ_BMQD01000039.1"/>
</dbReference>
<dbReference type="Proteomes" id="UP000627984">
    <property type="component" value="Unassembled WGS sequence"/>
</dbReference>
<feature type="transmembrane region" description="Helical" evidence="1">
    <location>
        <begin position="69"/>
        <end position="89"/>
    </location>
</feature>
<keyword evidence="1" id="KW-0812">Transmembrane</keyword>
<protein>
    <submittedName>
        <fullName evidence="2">Uncharacterized protein</fullName>
    </submittedName>
</protein>
<keyword evidence="1" id="KW-1133">Transmembrane helix</keyword>
<comment type="caution">
    <text evidence="2">The sequence shown here is derived from an EMBL/GenBank/DDBJ whole genome shotgun (WGS) entry which is preliminary data.</text>
</comment>
<keyword evidence="1" id="KW-0472">Membrane</keyword>
<evidence type="ECO:0000256" key="1">
    <source>
        <dbReference type="SAM" id="Phobius"/>
    </source>
</evidence>
<dbReference type="EMBL" id="BMQD01000039">
    <property type="protein sequence ID" value="GGK97548.1"/>
    <property type="molecule type" value="Genomic_DNA"/>
</dbReference>
<accession>A0AA37F820</accession>
<proteinExistence type="predicted"/>